<evidence type="ECO:0000313" key="3">
    <source>
        <dbReference type="Proteomes" id="UP001595947"/>
    </source>
</evidence>
<name>A0ABV9YNL8_9PSEU</name>
<dbReference type="RefSeq" id="WP_378036286.1">
    <property type="nucleotide sequence ID" value="NZ_JBHSIV010000010.1"/>
</dbReference>
<dbReference type="InterPro" id="IPR051207">
    <property type="entry name" value="ComplexI_NDUFA9_subunit"/>
</dbReference>
<reference evidence="3" key="1">
    <citation type="journal article" date="2019" name="Int. J. Syst. Evol. Microbiol.">
        <title>The Global Catalogue of Microorganisms (GCM) 10K type strain sequencing project: providing services to taxonomists for standard genome sequencing and annotation.</title>
        <authorList>
            <consortium name="The Broad Institute Genomics Platform"/>
            <consortium name="The Broad Institute Genome Sequencing Center for Infectious Disease"/>
            <person name="Wu L."/>
            <person name="Ma J."/>
        </authorList>
    </citation>
    <scope>NUCLEOTIDE SEQUENCE [LARGE SCALE GENOMIC DNA]</scope>
    <source>
        <strain evidence="3">CGMCC 4.7093</strain>
    </source>
</reference>
<gene>
    <name evidence="2" type="ORF">ACFPBZ_12045</name>
</gene>
<evidence type="ECO:0000313" key="2">
    <source>
        <dbReference type="EMBL" id="MFC5062939.1"/>
    </source>
</evidence>
<dbReference type="Proteomes" id="UP001595947">
    <property type="component" value="Unassembled WGS sequence"/>
</dbReference>
<dbReference type="PANTHER" id="PTHR12126">
    <property type="entry name" value="NADH-UBIQUINONE OXIDOREDUCTASE 39 KDA SUBUNIT-RELATED"/>
    <property type="match status" value="1"/>
</dbReference>
<accession>A0ABV9YNL8</accession>
<dbReference type="InterPro" id="IPR036291">
    <property type="entry name" value="NAD(P)-bd_dom_sf"/>
</dbReference>
<dbReference type="InterPro" id="IPR016040">
    <property type="entry name" value="NAD(P)-bd_dom"/>
</dbReference>
<organism evidence="2 3">
    <name type="scientific">Actinomycetospora atypica</name>
    <dbReference type="NCBI Taxonomy" id="1290095"/>
    <lineage>
        <taxon>Bacteria</taxon>
        <taxon>Bacillati</taxon>
        <taxon>Actinomycetota</taxon>
        <taxon>Actinomycetes</taxon>
        <taxon>Pseudonocardiales</taxon>
        <taxon>Pseudonocardiaceae</taxon>
        <taxon>Actinomycetospora</taxon>
    </lineage>
</organism>
<proteinExistence type="predicted"/>
<feature type="domain" description="NAD(P)-binding" evidence="1">
    <location>
        <begin position="7"/>
        <end position="141"/>
    </location>
</feature>
<evidence type="ECO:0000259" key="1">
    <source>
        <dbReference type="Pfam" id="PF13460"/>
    </source>
</evidence>
<dbReference type="SUPFAM" id="SSF51735">
    <property type="entry name" value="NAD(P)-binding Rossmann-fold domains"/>
    <property type="match status" value="1"/>
</dbReference>
<sequence>MRVLVAGSSGFVGSRLGPALEADGHTVVAMTRDPAGYDGAGEAVYGDVHGPETLRAALDGCDAAFYLVHSLGSADFEQRDADGARAFGRAAADAGVGRIVYLGGLGERDDDLSAHLRSRHEVEGLLAEAGVPVTVLRAGIVVGHGGISWEMTRQLVEHLPAMVCPRWVRTRTQPIAVADVVRYLVGTLAVPETTGRSFDIGGPEVLEYLTMMRRVAVIQGRRMLVVPVPLLTPSLSSRWLSLVTDVDVATGRSLIDSMSNEVVVRDDSIRALIPFTPMDYDDAVLVALGERARAARATPRPTHHAKDPS</sequence>
<keyword evidence="3" id="KW-1185">Reference proteome</keyword>
<dbReference type="EMBL" id="JBHSIV010000010">
    <property type="protein sequence ID" value="MFC5062939.1"/>
    <property type="molecule type" value="Genomic_DNA"/>
</dbReference>
<protein>
    <submittedName>
        <fullName evidence="2">NAD(P)H-binding protein</fullName>
    </submittedName>
</protein>
<dbReference type="Gene3D" id="3.40.50.720">
    <property type="entry name" value="NAD(P)-binding Rossmann-like Domain"/>
    <property type="match status" value="1"/>
</dbReference>
<dbReference type="PANTHER" id="PTHR12126:SF11">
    <property type="entry name" value="NADH DEHYDROGENASE [UBIQUINONE] 1 ALPHA SUBCOMPLEX SUBUNIT 9, MITOCHONDRIAL"/>
    <property type="match status" value="1"/>
</dbReference>
<comment type="caution">
    <text evidence="2">The sequence shown here is derived from an EMBL/GenBank/DDBJ whole genome shotgun (WGS) entry which is preliminary data.</text>
</comment>
<dbReference type="Pfam" id="PF13460">
    <property type="entry name" value="NAD_binding_10"/>
    <property type="match status" value="1"/>
</dbReference>